<dbReference type="Proteomes" id="UP000010475">
    <property type="component" value="Chromosome"/>
</dbReference>
<evidence type="ECO:0000259" key="3">
    <source>
        <dbReference type="Pfam" id="PF14564"/>
    </source>
</evidence>
<evidence type="ECO:0000313" key="5">
    <source>
        <dbReference type="Proteomes" id="UP000010475"/>
    </source>
</evidence>
<gene>
    <name evidence="4" type="ORF">Cylst_3434</name>
</gene>
<dbReference type="InterPro" id="IPR052885">
    <property type="entry name" value="Dictyostelium_CAD"/>
</dbReference>
<dbReference type="EMBL" id="CP003642">
    <property type="protein sequence ID" value="AFZ25584.1"/>
    <property type="molecule type" value="Genomic_DNA"/>
</dbReference>
<dbReference type="GO" id="GO:0009897">
    <property type="term" value="C:external side of plasma membrane"/>
    <property type="evidence" value="ECO:0007669"/>
    <property type="project" value="TreeGrafter"/>
</dbReference>
<dbReference type="HOGENOM" id="CLU_1178674_0_0_3"/>
<dbReference type="Gene3D" id="2.60.20.10">
    <property type="entry name" value="Crystallins"/>
    <property type="match status" value="1"/>
</dbReference>
<evidence type="ECO:0000313" key="4">
    <source>
        <dbReference type="EMBL" id="AFZ25584.1"/>
    </source>
</evidence>
<dbReference type="Pfam" id="PF14564">
    <property type="entry name" value="Membrane_bind"/>
    <property type="match status" value="1"/>
</dbReference>
<keyword evidence="5" id="KW-1185">Reference proteome</keyword>
<evidence type="ECO:0000256" key="1">
    <source>
        <dbReference type="SAM" id="SignalP"/>
    </source>
</evidence>
<dbReference type="GO" id="GO:0016339">
    <property type="term" value="P:calcium-dependent cell-cell adhesion via plasma membrane cell adhesion molecules"/>
    <property type="evidence" value="ECO:0007669"/>
    <property type="project" value="TreeGrafter"/>
</dbReference>
<feature type="signal peptide" evidence="1">
    <location>
        <begin position="1"/>
        <end position="32"/>
    </location>
</feature>
<dbReference type="RefSeq" id="WP_015208832.1">
    <property type="nucleotide sequence ID" value="NC_019757.1"/>
</dbReference>
<dbReference type="GO" id="GO:0005911">
    <property type="term" value="C:cell-cell junction"/>
    <property type="evidence" value="ECO:0007669"/>
    <property type="project" value="TreeGrafter"/>
</dbReference>
<dbReference type="InterPro" id="IPR038423">
    <property type="entry name" value="CAD_C_sf"/>
</dbReference>
<dbReference type="PANTHER" id="PTHR38083">
    <property type="entry name" value="CALCIUM-DEPENDENT CELL ADHESION MOLECULE 1-RELATED"/>
    <property type="match status" value="1"/>
</dbReference>
<dbReference type="InterPro" id="IPR029283">
    <property type="entry name" value="Membrane-bd"/>
</dbReference>
<dbReference type="Pfam" id="PF08964">
    <property type="entry name" value="Crystall_3"/>
    <property type="match status" value="1"/>
</dbReference>
<evidence type="ECO:0000259" key="2">
    <source>
        <dbReference type="Pfam" id="PF08964"/>
    </source>
</evidence>
<dbReference type="SUPFAM" id="SSF49695">
    <property type="entry name" value="gamma-Crystallin-like"/>
    <property type="match status" value="1"/>
</dbReference>
<feature type="domain" description="Calcium-dependent cell adhesion molecule N-terminal" evidence="2">
    <location>
        <begin position="36"/>
        <end position="109"/>
    </location>
</feature>
<organism evidence="4 5">
    <name type="scientific">Cylindrospermum stagnale PCC 7417</name>
    <dbReference type="NCBI Taxonomy" id="56107"/>
    <lineage>
        <taxon>Bacteria</taxon>
        <taxon>Bacillati</taxon>
        <taxon>Cyanobacteriota</taxon>
        <taxon>Cyanophyceae</taxon>
        <taxon>Nostocales</taxon>
        <taxon>Nostocaceae</taxon>
        <taxon>Cylindrospermum</taxon>
    </lineage>
</organism>
<feature type="domain" description="Calcium-dependent cell adhesion molecule 1 membrane-binding" evidence="3">
    <location>
        <begin position="125"/>
        <end position="230"/>
    </location>
</feature>
<dbReference type="KEGG" id="csg:Cylst_3434"/>
<feature type="chain" id="PRO_5003938153" evidence="1">
    <location>
        <begin position="33"/>
        <end position="235"/>
    </location>
</feature>
<dbReference type="InterPro" id="IPR011024">
    <property type="entry name" value="G_crystallin-like"/>
</dbReference>
<proteinExistence type="predicted"/>
<accession>K9X0K4</accession>
<reference evidence="4 5" key="1">
    <citation type="submission" date="2012-06" db="EMBL/GenBank/DDBJ databases">
        <title>Finished chromosome of genome of Cylindrospermum stagnale PCC 7417.</title>
        <authorList>
            <consortium name="US DOE Joint Genome Institute"/>
            <person name="Gugger M."/>
            <person name="Coursin T."/>
            <person name="Rippka R."/>
            <person name="Tandeau De Marsac N."/>
            <person name="Huntemann M."/>
            <person name="Wei C.-L."/>
            <person name="Han J."/>
            <person name="Detter J.C."/>
            <person name="Han C."/>
            <person name="Tapia R."/>
            <person name="Chen A."/>
            <person name="Kyrpides N."/>
            <person name="Mavromatis K."/>
            <person name="Markowitz V."/>
            <person name="Szeto E."/>
            <person name="Ivanova N."/>
            <person name="Pagani I."/>
            <person name="Pati A."/>
            <person name="Goodwin L."/>
            <person name="Nordberg H.P."/>
            <person name="Cantor M.N."/>
            <person name="Hua S.X."/>
            <person name="Woyke T."/>
            <person name="Kerfeld C.A."/>
        </authorList>
    </citation>
    <scope>NUCLEOTIDE SEQUENCE [LARGE SCALE GENOMIC DNA]</scope>
    <source>
        <strain evidence="4 5">PCC 7417</strain>
    </source>
</reference>
<keyword evidence="1" id="KW-0732">Signal</keyword>
<dbReference type="GO" id="GO:0005516">
    <property type="term" value="F:calmodulin binding"/>
    <property type="evidence" value="ECO:0007669"/>
    <property type="project" value="TreeGrafter"/>
</dbReference>
<protein>
    <submittedName>
        <fullName evidence="4">Uncharacterized protein</fullName>
    </submittedName>
</protein>
<dbReference type="Gene3D" id="2.60.40.1720">
    <property type="entry name" value="Calcium-dependent cell adhesion molecule-1"/>
    <property type="match status" value="1"/>
</dbReference>
<dbReference type="InterPro" id="IPR015059">
    <property type="entry name" value="Ca_cell_adhesion_N_dom"/>
</dbReference>
<dbReference type="OrthoDB" id="4131494at2"/>
<name>K9X0K4_9NOST</name>
<sequence>MDIHFKRKLSQLLCLATCVLSLVFFNGGRAYAAPSANEVAFFTATNFGGSEHTYNLGDKVDLYKTDPSLNDQFKSVKIGSSDIKVLAWQDDGFHGAFEEYREDTPSINIALTSFHVVTNGLSPSFKFFDATNSSSQYCLTVKAYEYGDVVDCSKDGEDVFQVIGTLDKNRPEPLTTAIYLRNQSTGSYETTGSIYFTYSADKTHVVVANDDEFPAGMTYEPVGNDQFIFKWNGLP</sequence>
<dbReference type="AlphaFoldDB" id="K9X0K4"/>
<dbReference type="GO" id="GO:0005509">
    <property type="term" value="F:calcium ion binding"/>
    <property type="evidence" value="ECO:0007669"/>
    <property type="project" value="TreeGrafter"/>
</dbReference>
<dbReference type="PANTHER" id="PTHR38083:SF1">
    <property type="entry name" value="CALCIUM-DEPENDENT CELL ADHESION MOLECULE 1-RELATED"/>
    <property type="match status" value="1"/>
</dbReference>